<comment type="caution">
    <text evidence="1">The sequence shown here is derived from an EMBL/GenBank/DDBJ whole genome shotgun (WGS) entry which is preliminary data.</text>
</comment>
<sequence length="134" mass="15827">MATHSITKFSLTKSINKEQLKLLKQQLHDSKHHDSQTNNSQQNENNLTQQLQNLNSQTLSFNSIFNEIQQQQPFSYTQNCTYLTQNFDLSLNIILRKLSIQNQYEIKKRIKSQRKHTQPIQNTNEGTIKVDYQF</sequence>
<evidence type="ECO:0000313" key="1">
    <source>
        <dbReference type="EMBL" id="CAD8074533.1"/>
    </source>
</evidence>
<dbReference type="AlphaFoldDB" id="A0A8S1M9R4"/>
<proteinExistence type="predicted"/>
<organism evidence="1 2">
    <name type="scientific">Paramecium primaurelia</name>
    <dbReference type="NCBI Taxonomy" id="5886"/>
    <lineage>
        <taxon>Eukaryota</taxon>
        <taxon>Sar</taxon>
        <taxon>Alveolata</taxon>
        <taxon>Ciliophora</taxon>
        <taxon>Intramacronucleata</taxon>
        <taxon>Oligohymenophorea</taxon>
        <taxon>Peniculida</taxon>
        <taxon>Parameciidae</taxon>
        <taxon>Paramecium</taxon>
    </lineage>
</organism>
<dbReference type="OMA" id="NNANEAT"/>
<reference evidence="1" key="1">
    <citation type="submission" date="2021-01" db="EMBL/GenBank/DDBJ databases">
        <authorList>
            <consortium name="Genoscope - CEA"/>
            <person name="William W."/>
        </authorList>
    </citation>
    <scope>NUCLEOTIDE SEQUENCE</scope>
</reference>
<accession>A0A8S1M9R4</accession>
<name>A0A8S1M9R4_PARPR</name>
<gene>
    <name evidence="1" type="ORF">PPRIM_AZ9-3.1.T0530022</name>
</gene>
<evidence type="ECO:0000313" key="2">
    <source>
        <dbReference type="Proteomes" id="UP000688137"/>
    </source>
</evidence>
<dbReference type="Proteomes" id="UP000688137">
    <property type="component" value="Unassembled WGS sequence"/>
</dbReference>
<keyword evidence="2" id="KW-1185">Reference proteome</keyword>
<dbReference type="EMBL" id="CAJJDM010000053">
    <property type="protein sequence ID" value="CAD8074533.1"/>
    <property type="molecule type" value="Genomic_DNA"/>
</dbReference>
<protein>
    <submittedName>
        <fullName evidence="1">Uncharacterized protein</fullName>
    </submittedName>
</protein>